<evidence type="ECO:0000313" key="1">
    <source>
        <dbReference type="EMBL" id="KAK6935361.1"/>
    </source>
</evidence>
<dbReference type="Gene3D" id="2.60.110.10">
    <property type="entry name" value="Thaumatin"/>
    <property type="match status" value="1"/>
</dbReference>
<dbReference type="EMBL" id="JBAMMX010000008">
    <property type="protein sequence ID" value="KAK6935361.1"/>
    <property type="molecule type" value="Genomic_DNA"/>
</dbReference>
<organism evidence="1 2">
    <name type="scientific">Dillenia turbinata</name>
    <dbReference type="NCBI Taxonomy" id="194707"/>
    <lineage>
        <taxon>Eukaryota</taxon>
        <taxon>Viridiplantae</taxon>
        <taxon>Streptophyta</taxon>
        <taxon>Embryophyta</taxon>
        <taxon>Tracheophyta</taxon>
        <taxon>Spermatophyta</taxon>
        <taxon>Magnoliopsida</taxon>
        <taxon>eudicotyledons</taxon>
        <taxon>Gunneridae</taxon>
        <taxon>Pentapetalae</taxon>
        <taxon>Dilleniales</taxon>
        <taxon>Dilleniaceae</taxon>
        <taxon>Dillenia</taxon>
    </lineage>
</organism>
<accession>A0AAN8VSQ3</accession>
<dbReference type="PANTHER" id="PTHR31048">
    <property type="entry name" value="OS03G0233200 PROTEIN"/>
    <property type="match status" value="1"/>
</dbReference>
<dbReference type="SMART" id="SM00205">
    <property type="entry name" value="THN"/>
    <property type="match status" value="1"/>
</dbReference>
<comment type="caution">
    <text evidence="1">The sequence shown here is derived from an EMBL/GenBank/DDBJ whole genome shotgun (WGS) entry which is preliminary data.</text>
</comment>
<sequence length="182" mass="20111">MNFSKNLFPCSFSLFSSSPPPTQLISSFETSALIPSRLQACRLPLPKPVYGLVQAATLTGQAEAGAKLVTVGWLQCAYGICPHLKRVYSRPRFTADINGHCPDELQAPGGCNNPFAVFKTNESCYNSDSCGPTSYSQFFKERCDDALVTLRMIKLAHLHARRVPITGLCSVLEVVRIRKERR</sequence>
<dbReference type="AlphaFoldDB" id="A0AAN8VSQ3"/>
<protein>
    <submittedName>
        <fullName evidence="1">Thaumatin family</fullName>
    </submittedName>
</protein>
<keyword evidence="2" id="KW-1185">Reference proteome</keyword>
<gene>
    <name evidence="1" type="ORF">RJ641_035516</name>
</gene>
<dbReference type="SUPFAM" id="SSF49870">
    <property type="entry name" value="Osmotin, thaumatin-like protein"/>
    <property type="match status" value="1"/>
</dbReference>
<reference evidence="1 2" key="1">
    <citation type="submission" date="2023-12" db="EMBL/GenBank/DDBJ databases">
        <title>A high-quality genome assembly for Dillenia turbinata (Dilleniales).</title>
        <authorList>
            <person name="Chanderbali A."/>
        </authorList>
    </citation>
    <scope>NUCLEOTIDE SEQUENCE [LARGE SCALE GENOMIC DNA]</scope>
    <source>
        <strain evidence="1">LSX21</strain>
        <tissue evidence="1">Leaf</tissue>
    </source>
</reference>
<dbReference type="Pfam" id="PF00314">
    <property type="entry name" value="Thaumatin"/>
    <property type="match status" value="1"/>
</dbReference>
<dbReference type="InterPro" id="IPR037176">
    <property type="entry name" value="Osmotin/thaumatin-like_sf"/>
</dbReference>
<dbReference type="InterPro" id="IPR001938">
    <property type="entry name" value="Thaumatin"/>
</dbReference>
<dbReference type="Proteomes" id="UP001370490">
    <property type="component" value="Unassembled WGS sequence"/>
</dbReference>
<name>A0AAN8VSQ3_9MAGN</name>
<proteinExistence type="predicted"/>
<evidence type="ECO:0000313" key="2">
    <source>
        <dbReference type="Proteomes" id="UP001370490"/>
    </source>
</evidence>
<dbReference type="PROSITE" id="PS51367">
    <property type="entry name" value="THAUMATIN_2"/>
    <property type="match status" value="1"/>
</dbReference>